<keyword evidence="4" id="KW-0472">Membrane</keyword>
<feature type="compositionally biased region" description="Polar residues" evidence="5">
    <location>
        <begin position="1"/>
        <end position="13"/>
    </location>
</feature>
<evidence type="ECO:0000256" key="1">
    <source>
        <dbReference type="ARBA" id="ARBA00004370"/>
    </source>
</evidence>
<dbReference type="InterPro" id="IPR028082">
    <property type="entry name" value="Peripla_BP_I"/>
</dbReference>
<dbReference type="GO" id="GO:0007165">
    <property type="term" value="P:signal transduction"/>
    <property type="evidence" value="ECO:0007669"/>
    <property type="project" value="TreeGrafter"/>
</dbReference>
<comment type="subcellular location">
    <subcellularLocation>
        <location evidence="1">Membrane</location>
    </subcellularLocation>
</comment>
<dbReference type="GO" id="GO:0017046">
    <property type="term" value="F:peptide hormone binding"/>
    <property type="evidence" value="ECO:0007669"/>
    <property type="project" value="TreeGrafter"/>
</dbReference>
<accession>A0A0P4WLE5</accession>
<dbReference type="EMBL" id="GDRN01011514">
    <property type="protein sequence ID" value="JAI67883.1"/>
    <property type="molecule type" value="Transcribed_RNA"/>
</dbReference>
<evidence type="ECO:0000256" key="5">
    <source>
        <dbReference type="SAM" id="MobiDB-lite"/>
    </source>
</evidence>
<proteinExistence type="predicted"/>
<keyword evidence="3" id="KW-1133">Transmembrane helix</keyword>
<organism evidence="7">
    <name type="scientific">Scylla olivacea</name>
    <name type="common">Orange mud crab</name>
    <name type="synonym">Cancer olivacea</name>
    <dbReference type="NCBI Taxonomy" id="85551"/>
    <lineage>
        <taxon>Eukaryota</taxon>
        <taxon>Metazoa</taxon>
        <taxon>Ecdysozoa</taxon>
        <taxon>Arthropoda</taxon>
        <taxon>Crustacea</taxon>
        <taxon>Multicrustacea</taxon>
        <taxon>Malacostraca</taxon>
        <taxon>Eumalacostraca</taxon>
        <taxon>Eucarida</taxon>
        <taxon>Decapoda</taxon>
        <taxon>Pleocyemata</taxon>
        <taxon>Brachyura</taxon>
        <taxon>Eubrachyura</taxon>
        <taxon>Portunoidea</taxon>
        <taxon>Portunidae</taxon>
        <taxon>Portuninae</taxon>
        <taxon>Scylla</taxon>
    </lineage>
</organism>
<evidence type="ECO:0000313" key="7">
    <source>
        <dbReference type="EMBL" id="JAI67883.1"/>
    </source>
</evidence>
<evidence type="ECO:0000256" key="4">
    <source>
        <dbReference type="ARBA" id="ARBA00023136"/>
    </source>
</evidence>
<name>A0A0P4WLE5_SCYOL</name>
<evidence type="ECO:0000256" key="2">
    <source>
        <dbReference type="ARBA" id="ARBA00022692"/>
    </source>
</evidence>
<dbReference type="GO" id="GO:0016020">
    <property type="term" value="C:membrane"/>
    <property type="evidence" value="ECO:0007669"/>
    <property type="project" value="UniProtKB-SubCell"/>
</dbReference>
<dbReference type="SUPFAM" id="SSF53822">
    <property type="entry name" value="Periplasmic binding protein-like I"/>
    <property type="match status" value="1"/>
</dbReference>
<keyword evidence="2" id="KW-0812">Transmembrane</keyword>
<dbReference type="Gene3D" id="3.40.50.2300">
    <property type="match status" value="1"/>
</dbReference>
<dbReference type="GO" id="GO:0038023">
    <property type="term" value="F:signaling receptor activity"/>
    <property type="evidence" value="ECO:0007669"/>
    <property type="project" value="TreeGrafter"/>
</dbReference>
<sequence length="138" mass="15627">MYSSSPASTSSNFKPWHNASDTPERNKLAKKAYEAVLMVTARSPSSHRYRNFSSQVKKIAREEFEYSAYEDETVNPYVAGFFEGLLVYAAALNTTLQQNGSITDGRHIISNMWNRTFGGKYRLLPTGVEREGWGWDTS</sequence>
<feature type="region of interest" description="Disordered" evidence="5">
    <location>
        <begin position="1"/>
        <end position="25"/>
    </location>
</feature>
<feature type="domain" description="Receptor ligand binding region" evidence="6">
    <location>
        <begin position="19"/>
        <end position="119"/>
    </location>
</feature>
<evidence type="ECO:0000256" key="3">
    <source>
        <dbReference type="ARBA" id="ARBA00022989"/>
    </source>
</evidence>
<dbReference type="Pfam" id="PF01094">
    <property type="entry name" value="ANF_receptor"/>
    <property type="match status" value="1"/>
</dbReference>
<dbReference type="AlphaFoldDB" id="A0A0P4WLE5"/>
<reference evidence="7" key="1">
    <citation type="submission" date="2015-09" db="EMBL/GenBank/DDBJ databases">
        <title>Scylla olivacea transcriptome.</title>
        <authorList>
            <person name="Ikhwanuddin M."/>
        </authorList>
    </citation>
    <scope>NUCLEOTIDE SEQUENCE</scope>
</reference>
<dbReference type="PANTHER" id="PTHR44755:SF8">
    <property type="entry name" value="RECEPTOR LIGAND BINDING REGION DOMAIN-CONTAINING PROTEIN"/>
    <property type="match status" value="1"/>
</dbReference>
<dbReference type="InterPro" id="IPR001828">
    <property type="entry name" value="ANF_lig-bd_rcpt"/>
</dbReference>
<dbReference type="PANTHER" id="PTHR44755">
    <property type="entry name" value="NATRIURETIC PEPTIDE RECEPTOR 3-RELATED"/>
    <property type="match status" value="1"/>
</dbReference>
<protein>
    <recommendedName>
        <fullName evidence="6">Receptor ligand binding region domain-containing protein</fullName>
    </recommendedName>
</protein>
<evidence type="ECO:0000259" key="6">
    <source>
        <dbReference type="Pfam" id="PF01094"/>
    </source>
</evidence>
<dbReference type="InterPro" id="IPR052612">
    <property type="entry name" value="ANP_Clearance_Receptor"/>
</dbReference>